<accession>A0A0B7HNW7</accession>
<proteinExistence type="predicted"/>
<protein>
    <submittedName>
        <fullName evidence="1">Uncharacterized protein</fullName>
    </submittedName>
</protein>
<reference evidence="2" key="1">
    <citation type="submission" date="2015-01" db="EMBL/GenBank/DDBJ databases">
        <authorList>
            <person name="MANFREDI Pablo"/>
        </authorList>
    </citation>
    <scope>NUCLEOTIDE SEQUENCE [LARGE SCALE GENOMIC DNA]</scope>
    <source>
        <strain evidence="2">Ccyn2B</strain>
    </source>
</reference>
<keyword evidence="2" id="KW-1185">Reference proteome</keyword>
<organism evidence="1 2">
    <name type="scientific">Capnocytophaga cynodegmi</name>
    <dbReference type="NCBI Taxonomy" id="28189"/>
    <lineage>
        <taxon>Bacteria</taxon>
        <taxon>Pseudomonadati</taxon>
        <taxon>Bacteroidota</taxon>
        <taxon>Flavobacteriia</taxon>
        <taxon>Flavobacteriales</taxon>
        <taxon>Flavobacteriaceae</taxon>
        <taxon>Capnocytophaga</taxon>
    </lineage>
</organism>
<evidence type="ECO:0000313" key="1">
    <source>
        <dbReference type="EMBL" id="CEN39178.1"/>
    </source>
</evidence>
<name>A0A0B7HNW7_9FLAO</name>
<sequence length="51" mass="6386">MQNYNYLRNMQIFINYILSKHLILHFGNHDVRYFSNRNSAMNFYFYKQLFG</sequence>
<dbReference type="AlphaFoldDB" id="A0A0B7HNW7"/>
<dbReference type="EMBL" id="CDOD01000056">
    <property type="protein sequence ID" value="CEN39178.1"/>
    <property type="molecule type" value="Genomic_DNA"/>
</dbReference>
<dbReference type="Proteomes" id="UP000038055">
    <property type="component" value="Unassembled WGS sequence"/>
</dbReference>
<gene>
    <name evidence="1" type="ORF">CCYN2B_60051</name>
</gene>
<evidence type="ECO:0000313" key="2">
    <source>
        <dbReference type="Proteomes" id="UP000038055"/>
    </source>
</evidence>